<dbReference type="PROSITE" id="PS00678">
    <property type="entry name" value="WD_REPEATS_1"/>
    <property type="match status" value="2"/>
</dbReference>
<comment type="similarity">
    <text evidence="1 5">Belongs to the WD repeat LST8 family.</text>
</comment>
<comment type="subcellular location">
    <subcellularLocation>
        <location evidence="5">Cytoplasm</location>
    </subcellularLocation>
</comment>
<dbReference type="GO" id="GO:0032956">
    <property type="term" value="P:regulation of actin cytoskeleton organization"/>
    <property type="evidence" value="ECO:0007669"/>
    <property type="project" value="TreeGrafter"/>
</dbReference>
<name>A0A8R1DT73_CAEJA</name>
<dbReference type="GO" id="GO:0048382">
    <property type="term" value="P:mesendoderm development"/>
    <property type="evidence" value="ECO:0007669"/>
    <property type="project" value="EnsemblMetazoa"/>
</dbReference>
<proteinExistence type="inferred from homology"/>
<protein>
    <recommendedName>
        <fullName evidence="5">Target of rapamycin complex subunit lst8</fullName>
        <shortName evidence="5">TORC subunit lst8</shortName>
    </recommendedName>
</protein>
<comment type="function">
    <text evidence="5">Subunit of TORC1 and TORC2, which regulate cell growth and survival in response to nutrient and hormonal signals.</text>
</comment>
<dbReference type="InterPro" id="IPR036322">
    <property type="entry name" value="WD40_repeat_dom_sf"/>
</dbReference>
<dbReference type="GO" id="GO:0031931">
    <property type="term" value="C:TORC1 complex"/>
    <property type="evidence" value="ECO:0007669"/>
    <property type="project" value="UniProtKB-UniRule"/>
</dbReference>
<accession>A0A8R1DT73</accession>
<dbReference type="InterPro" id="IPR020472">
    <property type="entry name" value="WD40_PAC1"/>
</dbReference>
<sequence length="340" mass="38149">MESSLPFDSTPHALLVTASYDQTIRLWSLGTGKSIGTIQHADSQVNALSLTSTGRDLAVGGWQRVRIYDVSSGKEPKATIELPRNVTVVGFEATGRWMYTGGDDGVCRIWEMRNNQLVANRLLTFTPSQVTSIVPNINQTDLFIATASGHVWIWDVINHMYMRLPMPDKLLPLECVQKLAVHPSGKKLAGITNKSRLLCWDLMTRQVEANSFDMYKNPIVPIEQETGTYAHLRYEEKVHRMPRGYGLSVRFSPDGKWIVASGSERDIIVVDSENMKQIASFNTECTWNWDALFSSEGRYIFSGGGDNQVKIWDVETCQKVAQWDGHMKPITAMCMNGPSQ</sequence>
<dbReference type="GO" id="GO:0031932">
    <property type="term" value="C:TORC2 complex"/>
    <property type="evidence" value="ECO:0007669"/>
    <property type="project" value="UniProtKB-UniRule"/>
</dbReference>
<dbReference type="GO" id="GO:0005737">
    <property type="term" value="C:cytoplasm"/>
    <property type="evidence" value="ECO:0007669"/>
    <property type="project" value="UniProtKB-SubCell"/>
</dbReference>
<evidence type="ECO:0000256" key="4">
    <source>
        <dbReference type="PROSITE-ProRule" id="PRU00221"/>
    </source>
</evidence>
<dbReference type="EnsemblMetazoa" id="CJA11472.1">
    <property type="protein sequence ID" value="CJA11472.1"/>
    <property type="gene ID" value="WBGene00130676"/>
</dbReference>
<keyword evidence="2 4" id="KW-0853">WD repeat</keyword>
<dbReference type="InterPro" id="IPR001680">
    <property type="entry name" value="WD40_rpt"/>
</dbReference>
<feature type="repeat" description="WD" evidence="4">
    <location>
        <begin position="14"/>
        <end position="37"/>
    </location>
</feature>
<keyword evidence="3 5" id="KW-0677">Repeat</keyword>
<evidence type="ECO:0000313" key="7">
    <source>
        <dbReference type="Proteomes" id="UP000005237"/>
    </source>
</evidence>
<dbReference type="Proteomes" id="UP000005237">
    <property type="component" value="Unassembled WGS sequence"/>
</dbReference>
<dbReference type="PANTHER" id="PTHR19842">
    <property type="entry name" value="G BETA-LIKE PROTEIN GBL"/>
    <property type="match status" value="1"/>
</dbReference>
<evidence type="ECO:0000256" key="3">
    <source>
        <dbReference type="ARBA" id="ARBA00022737"/>
    </source>
</evidence>
<dbReference type="InterPro" id="IPR015943">
    <property type="entry name" value="WD40/YVTN_repeat-like_dom_sf"/>
</dbReference>
<dbReference type="Gene3D" id="2.130.10.10">
    <property type="entry name" value="YVTN repeat-like/Quinoprotein amine dehydrogenase"/>
    <property type="match status" value="1"/>
</dbReference>
<dbReference type="SUPFAM" id="SSF50978">
    <property type="entry name" value="WD40 repeat-like"/>
    <property type="match status" value="1"/>
</dbReference>
<keyword evidence="7" id="KW-1185">Reference proteome</keyword>
<organism evidence="6 7">
    <name type="scientific">Caenorhabditis japonica</name>
    <dbReference type="NCBI Taxonomy" id="281687"/>
    <lineage>
        <taxon>Eukaryota</taxon>
        <taxon>Metazoa</taxon>
        <taxon>Ecdysozoa</taxon>
        <taxon>Nematoda</taxon>
        <taxon>Chromadorea</taxon>
        <taxon>Rhabditida</taxon>
        <taxon>Rhabditina</taxon>
        <taxon>Rhabditomorpha</taxon>
        <taxon>Rhabditoidea</taxon>
        <taxon>Rhabditidae</taxon>
        <taxon>Peloderinae</taxon>
        <taxon>Caenorhabditis</taxon>
    </lineage>
</organism>
<evidence type="ECO:0000256" key="1">
    <source>
        <dbReference type="ARBA" id="ARBA00009890"/>
    </source>
</evidence>
<evidence type="ECO:0000256" key="5">
    <source>
        <dbReference type="RuleBase" id="RU369068"/>
    </source>
</evidence>
<dbReference type="PRINTS" id="PR00320">
    <property type="entry name" value="GPROTEINBRPT"/>
</dbReference>
<dbReference type="GO" id="GO:0031929">
    <property type="term" value="P:TOR signaling"/>
    <property type="evidence" value="ECO:0007669"/>
    <property type="project" value="UniProtKB-UniRule"/>
</dbReference>
<reference evidence="6" key="2">
    <citation type="submission" date="2022-06" db="UniProtKB">
        <authorList>
            <consortium name="EnsemblMetazoa"/>
        </authorList>
    </citation>
    <scope>IDENTIFICATION</scope>
    <source>
        <strain evidence="6">DF5081</strain>
    </source>
</reference>
<feature type="repeat" description="WD" evidence="4">
    <location>
        <begin position="86"/>
        <end position="120"/>
    </location>
</feature>
<dbReference type="AlphaFoldDB" id="A0A8R1DT73"/>
<dbReference type="SMART" id="SM00320">
    <property type="entry name" value="WD40"/>
    <property type="match status" value="6"/>
</dbReference>
<evidence type="ECO:0000256" key="2">
    <source>
        <dbReference type="ARBA" id="ARBA00022574"/>
    </source>
</evidence>
<dbReference type="InterPro" id="IPR019775">
    <property type="entry name" value="WD40_repeat_CS"/>
</dbReference>
<dbReference type="PROSITE" id="PS50082">
    <property type="entry name" value="WD_REPEATS_2"/>
    <property type="match status" value="3"/>
</dbReference>
<dbReference type="OMA" id="VQRNYKH"/>
<reference evidence="7" key="1">
    <citation type="submission" date="2010-08" db="EMBL/GenBank/DDBJ databases">
        <authorList>
            <consortium name="Caenorhabditis japonica Sequencing Consortium"/>
            <person name="Wilson R.K."/>
        </authorList>
    </citation>
    <scope>NUCLEOTIDE SEQUENCE [LARGE SCALE GENOMIC DNA]</scope>
    <source>
        <strain evidence="7">DF5081</strain>
    </source>
</reference>
<keyword evidence="5" id="KW-0963">Cytoplasm</keyword>
<evidence type="ECO:0000313" key="6">
    <source>
        <dbReference type="EnsemblMetazoa" id="CJA11472.1"/>
    </source>
</evidence>
<comment type="subunit">
    <text evidence="5">Part of TORC1 complex. Part of the TORC2 complex.</text>
</comment>
<dbReference type="InterPro" id="IPR037588">
    <property type="entry name" value="MLST8"/>
</dbReference>
<dbReference type="Pfam" id="PF00400">
    <property type="entry name" value="WD40"/>
    <property type="match status" value="4"/>
</dbReference>
<dbReference type="PANTHER" id="PTHR19842:SF0">
    <property type="entry name" value="TARGET OF RAPAMYCIN COMPLEX SUBUNIT LST8"/>
    <property type="match status" value="1"/>
</dbReference>
<feature type="repeat" description="WD" evidence="4">
    <location>
        <begin position="293"/>
        <end position="322"/>
    </location>
</feature>